<dbReference type="NCBIfam" id="TIGR01178">
    <property type="entry name" value="ade"/>
    <property type="match status" value="1"/>
</dbReference>
<name>A0A0R1GLY8_9LACO</name>
<organism evidence="9 10">
    <name type="scientific">Loigolactobacillus bifermentans DSM 20003</name>
    <dbReference type="NCBI Taxonomy" id="1423726"/>
    <lineage>
        <taxon>Bacteria</taxon>
        <taxon>Bacillati</taxon>
        <taxon>Bacillota</taxon>
        <taxon>Bacilli</taxon>
        <taxon>Lactobacillales</taxon>
        <taxon>Lactobacillaceae</taxon>
        <taxon>Loigolactobacillus</taxon>
    </lineage>
</organism>
<comment type="similarity">
    <text evidence="1 6">Belongs to the metallo-dependent hydrolases superfamily. Adenine deaminase family.</text>
</comment>
<comment type="caution">
    <text evidence="9">The sequence shown here is derived from an EMBL/GenBank/DDBJ whole genome shotgun (WGS) entry which is preliminary data.</text>
</comment>
<dbReference type="PANTHER" id="PTHR11113">
    <property type="entry name" value="N-ACETYLGLUCOSAMINE-6-PHOSPHATE DEACETYLASE"/>
    <property type="match status" value="1"/>
</dbReference>
<dbReference type="InterPro" id="IPR006679">
    <property type="entry name" value="Adenine_deam"/>
</dbReference>
<dbReference type="InterPro" id="IPR032466">
    <property type="entry name" value="Metal_Hydrolase"/>
</dbReference>
<evidence type="ECO:0000256" key="5">
    <source>
        <dbReference type="ARBA" id="ARBA00047720"/>
    </source>
</evidence>
<dbReference type="Gene3D" id="2.30.40.10">
    <property type="entry name" value="Urease, subunit C, domain 1"/>
    <property type="match status" value="1"/>
</dbReference>
<dbReference type="PATRIC" id="fig|1423726.3.peg.1973"/>
<dbReference type="PANTHER" id="PTHR11113:SF2">
    <property type="entry name" value="ADENINE DEAMINASE"/>
    <property type="match status" value="1"/>
</dbReference>
<dbReference type="HAMAP" id="MF_01518">
    <property type="entry name" value="Adenine_deamin"/>
    <property type="match status" value="1"/>
</dbReference>
<keyword evidence="10" id="KW-1185">Reference proteome</keyword>
<feature type="domain" description="Amidohydrolase-related" evidence="7">
    <location>
        <begin position="59"/>
        <end position="342"/>
    </location>
</feature>
<reference evidence="9 10" key="1">
    <citation type="journal article" date="2015" name="Genome Announc.">
        <title>Expanding the biotechnology potential of lactobacilli through comparative genomics of 213 strains and associated genera.</title>
        <authorList>
            <person name="Sun Z."/>
            <person name="Harris H.M."/>
            <person name="McCann A."/>
            <person name="Guo C."/>
            <person name="Argimon S."/>
            <person name="Zhang W."/>
            <person name="Yang X."/>
            <person name="Jeffery I.B."/>
            <person name="Cooney J.C."/>
            <person name="Kagawa T.F."/>
            <person name="Liu W."/>
            <person name="Song Y."/>
            <person name="Salvetti E."/>
            <person name="Wrobel A."/>
            <person name="Rasinkangas P."/>
            <person name="Parkhill J."/>
            <person name="Rea M.C."/>
            <person name="O'Sullivan O."/>
            <person name="Ritari J."/>
            <person name="Douillard F.P."/>
            <person name="Paul Ross R."/>
            <person name="Yang R."/>
            <person name="Briner A.E."/>
            <person name="Felis G.E."/>
            <person name="de Vos W.M."/>
            <person name="Barrangou R."/>
            <person name="Klaenhammer T.R."/>
            <person name="Caufield P.W."/>
            <person name="Cui Y."/>
            <person name="Zhang H."/>
            <person name="O'Toole P.W."/>
        </authorList>
    </citation>
    <scope>NUCLEOTIDE SEQUENCE [LARGE SCALE GENOMIC DNA]</scope>
    <source>
        <strain evidence="9 10">DSM 20003</strain>
    </source>
</reference>
<dbReference type="EC" id="3.5.4.2" evidence="2 6"/>
<dbReference type="STRING" id="1423726.FC07_GL001902"/>
<keyword evidence="3 6" id="KW-0378">Hydrolase</keyword>
<dbReference type="InterPro" id="IPR006680">
    <property type="entry name" value="Amidohydro-rel"/>
</dbReference>
<evidence type="ECO:0000256" key="1">
    <source>
        <dbReference type="ARBA" id="ARBA00006773"/>
    </source>
</evidence>
<dbReference type="GO" id="GO:0000034">
    <property type="term" value="F:adenine deaminase activity"/>
    <property type="evidence" value="ECO:0007669"/>
    <property type="project" value="UniProtKB-UniRule"/>
</dbReference>
<dbReference type="InterPro" id="IPR011059">
    <property type="entry name" value="Metal-dep_hydrolase_composite"/>
</dbReference>
<comment type="catalytic activity">
    <reaction evidence="5 6">
        <text>adenine + H2O + H(+) = hypoxanthine + NH4(+)</text>
        <dbReference type="Rhea" id="RHEA:23688"/>
        <dbReference type="ChEBI" id="CHEBI:15377"/>
        <dbReference type="ChEBI" id="CHEBI:15378"/>
        <dbReference type="ChEBI" id="CHEBI:16708"/>
        <dbReference type="ChEBI" id="CHEBI:17368"/>
        <dbReference type="ChEBI" id="CHEBI:28938"/>
        <dbReference type="EC" id="3.5.4.2"/>
    </reaction>
</comment>
<dbReference type="InterPro" id="IPR026912">
    <property type="entry name" value="Adenine_deam_C"/>
</dbReference>
<keyword evidence="4 6" id="KW-0464">Manganese</keyword>
<dbReference type="EMBL" id="AZDA01000138">
    <property type="protein sequence ID" value="KRK32708.1"/>
    <property type="molecule type" value="Genomic_DNA"/>
</dbReference>
<comment type="cofactor">
    <cofactor evidence="6">
        <name>Mn(2+)</name>
        <dbReference type="ChEBI" id="CHEBI:29035"/>
    </cofactor>
</comment>
<evidence type="ECO:0000256" key="6">
    <source>
        <dbReference type="HAMAP-Rule" id="MF_01518"/>
    </source>
</evidence>
<evidence type="ECO:0000256" key="3">
    <source>
        <dbReference type="ARBA" id="ARBA00022801"/>
    </source>
</evidence>
<feature type="domain" description="Adenine deaminase C-terminal" evidence="8">
    <location>
        <begin position="386"/>
        <end position="554"/>
    </location>
</feature>
<proteinExistence type="inferred from homology"/>
<evidence type="ECO:0000256" key="2">
    <source>
        <dbReference type="ARBA" id="ARBA00012782"/>
    </source>
</evidence>
<evidence type="ECO:0000313" key="10">
    <source>
        <dbReference type="Proteomes" id="UP000051461"/>
    </source>
</evidence>
<dbReference type="SUPFAM" id="SSF51556">
    <property type="entry name" value="Metallo-dependent hydrolases"/>
    <property type="match status" value="1"/>
</dbReference>
<protein>
    <recommendedName>
        <fullName evidence="2 6">Adenine deaminase</fullName>
        <shortName evidence="6">Adenase</shortName>
        <shortName evidence="6">Adenine aminase</shortName>
        <ecNumber evidence="2 6">3.5.4.2</ecNumber>
    </recommendedName>
</protein>
<evidence type="ECO:0000256" key="4">
    <source>
        <dbReference type="ARBA" id="ARBA00023211"/>
    </source>
</evidence>
<dbReference type="GO" id="GO:0006146">
    <property type="term" value="P:adenine catabolic process"/>
    <property type="evidence" value="ECO:0007669"/>
    <property type="project" value="InterPro"/>
</dbReference>
<evidence type="ECO:0000313" key="9">
    <source>
        <dbReference type="EMBL" id="KRK32708.1"/>
    </source>
</evidence>
<dbReference type="SUPFAM" id="SSF51338">
    <property type="entry name" value="Composite domain of metallo-dependent hydrolases"/>
    <property type="match status" value="1"/>
</dbReference>
<dbReference type="AlphaFoldDB" id="A0A0R1GLY8"/>
<sequence>MEMEQIMQAVELCLTHAQVLNVFTRQFERKNVGISGGQIITVTSDMIQAQTYRDLTGQYLVPGLIDAHVHIESAMVTPSELSKALLLDGVTSIVADPHEIANVTGLQGMTYMLADAAQAQLGIYYMAPSTVPCTPMSHNGATLTAADLKPLYQHKQVIGLSEVMDYPAVAQQSPDMMQKLQDVLQQPGGHADGHGAGLTAEQLEVYRRAGITTDHECTTPAETLDRINAGMFVFLREGSVERDLENTIGVVTEANAARFAFCTDDKLINDVMREGSIDHCVRLAIKAGLNPGTAYTMASYNAAQAHHLDQLGAIAAGFQADLVVISDLAQVQVQAVLKAGRWLKPATTHPVAFTENTVHQHFQLADLKLPLASSICHVIGIKPNHIETAHLIRKVPVVAGAFTADTTQDILKIVVIERHRGLGCYGLGLVHGFNIKNGAVATTIAHDDHNLVAVGTDDIAINTAINHVTACGGGIAVAQADHVLSELPLPVAGLMSLAPYQQVAQALDDIAQAYQTICGGQQVTFNPFITLSFLTLPVIPTIKITDQGLYDFEQNRFISVVVH</sequence>
<dbReference type="Pfam" id="PF13382">
    <property type="entry name" value="Adenine_deam_C"/>
    <property type="match status" value="1"/>
</dbReference>
<evidence type="ECO:0000259" key="8">
    <source>
        <dbReference type="Pfam" id="PF13382"/>
    </source>
</evidence>
<gene>
    <name evidence="6" type="primary">ade</name>
    <name evidence="9" type="ORF">FC07_GL001902</name>
</gene>
<dbReference type="Gene3D" id="3.20.20.140">
    <property type="entry name" value="Metal-dependent hydrolases"/>
    <property type="match status" value="1"/>
</dbReference>
<evidence type="ECO:0000259" key="7">
    <source>
        <dbReference type="Pfam" id="PF01979"/>
    </source>
</evidence>
<dbReference type="Pfam" id="PF01979">
    <property type="entry name" value="Amidohydro_1"/>
    <property type="match status" value="1"/>
</dbReference>
<accession>A0A0R1GLY8</accession>
<dbReference type="Proteomes" id="UP000051461">
    <property type="component" value="Unassembled WGS sequence"/>
</dbReference>
<dbReference type="CDD" id="cd01295">
    <property type="entry name" value="AdeC"/>
    <property type="match status" value="1"/>
</dbReference>